<dbReference type="EMBL" id="QCYY01002916">
    <property type="protein sequence ID" value="ROT66618.1"/>
    <property type="molecule type" value="Genomic_DNA"/>
</dbReference>
<keyword evidence="4" id="KW-0418">Kinase</keyword>
<accession>A0A423SQZ5</accession>
<dbReference type="InterPro" id="IPR003961">
    <property type="entry name" value="FN3_dom"/>
</dbReference>
<dbReference type="InterPro" id="IPR036179">
    <property type="entry name" value="Ig-like_dom_sf"/>
</dbReference>
<dbReference type="GO" id="GO:0043065">
    <property type="term" value="P:positive regulation of apoptotic process"/>
    <property type="evidence" value="ECO:0007669"/>
    <property type="project" value="TreeGrafter"/>
</dbReference>
<dbReference type="GO" id="GO:0005524">
    <property type="term" value="F:ATP binding"/>
    <property type="evidence" value="ECO:0007669"/>
    <property type="project" value="UniProtKB-KW"/>
</dbReference>
<dbReference type="InterPro" id="IPR000719">
    <property type="entry name" value="Prot_kinase_dom"/>
</dbReference>
<feature type="domain" description="Ig-like" evidence="9">
    <location>
        <begin position="85"/>
        <end position="173"/>
    </location>
</feature>
<dbReference type="GO" id="GO:0004674">
    <property type="term" value="F:protein serine/threonine kinase activity"/>
    <property type="evidence" value="ECO:0007669"/>
    <property type="project" value="UniProtKB-KW"/>
</dbReference>
<evidence type="ECO:0000256" key="5">
    <source>
        <dbReference type="ARBA" id="ARBA00022840"/>
    </source>
</evidence>
<dbReference type="InterPro" id="IPR036116">
    <property type="entry name" value="FN3_sf"/>
</dbReference>
<dbReference type="STRING" id="6689.A0A423SQZ5"/>
<dbReference type="CDD" id="cd00063">
    <property type="entry name" value="FN3"/>
    <property type="match status" value="1"/>
</dbReference>
<evidence type="ECO:0000256" key="2">
    <source>
        <dbReference type="ARBA" id="ARBA00022679"/>
    </source>
</evidence>
<dbReference type="Gene3D" id="3.30.200.20">
    <property type="entry name" value="Phosphorylase Kinase, domain 1"/>
    <property type="match status" value="1"/>
</dbReference>
<gene>
    <name evidence="11" type="ORF">C7M84_015340</name>
</gene>
<dbReference type="InterPro" id="IPR013783">
    <property type="entry name" value="Ig-like_fold"/>
</dbReference>
<proteinExistence type="predicted"/>
<evidence type="ECO:0000259" key="8">
    <source>
        <dbReference type="PROSITE" id="PS50011"/>
    </source>
</evidence>
<keyword evidence="5" id="KW-0067">ATP-binding</keyword>
<dbReference type="GO" id="GO:0005634">
    <property type="term" value="C:nucleus"/>
    <property type="evidence" value="ECO:0007669"/>
    <property type="project" value="TreeGrafter"/>
</dbReference>
<dbReference type="Gene3D" id="1.10.510.10">
    <property type="entry name" value="Transferase(Phosphotransferase) domain 1"/>
    <property type="match status" value="1"/>
</dbReference>
<dbReference type="PANTHER" id="PTHR24342">
    <property type="entry name" value="SERINE/THREONINE-PROTEIN KINASE 17"/>
    <property type="match status" value="1"/>
</dbReference>
<keyword evidence="2" id="KW-0808">Transferase</keyword>
<dbReference type="Pfam" id="PF00069">
    <property type="entry name" value="Pkinase"/>
    <property type="match status" value="1"/>
</dbReference>
<dbReference type="AlphaFoldDB" id="A0A423SQZ5"/>
<keyword evidence="12" id="KW-1185">Reference proteome</keyword>
<dbReference type="PROSITE" id="PS50853">
    <property type="entry name" value="FN3"/>
    <property type="match status" value="1"/>
</dbReference>
<dbReference type="InterPro" id="IPR011009">
    <property type="entry name" value="Kinase-like_dom_sf"/>
</dbReference>
<dbReference type="InterPro" id="IPR013098">
    <property type="entry name" value="Ig_I-set"/>
</dbReference>
<dbReference type="Pfam" id="PF00041">
    <property type="entry name" value="fn3"/>
    <property type="match status" value="1"/>
</dbReference>
<dbReference type="SMART" id="SM00060">
    <property type="entry name" value="FN3"/>
    <property type="match status" value="1"/>
</dbReference>
<dbReference type="GO" id="GO:0009653">
    <property type="term" value="P:anatomical structure morphogenesis"/>
    <property type="evidence" value="ECO:0007669"/>
    <property type="project" value="UniProtKB-ARBA"/>
</dbReference>
<evidence type="ECO:0000256" key="7">
    <source>
        <dbReference type="ARBA" id="ARBA00023319"/>
    </source>
</evidence>
<evidence type="ECO:0000256" key="1">
    <source>
        <dbReference type="ARBA" id="ARBA00022527"/>
    </source>
</evidence>
<reference evidence="11 12" key="2">
    <citation type="submission" date="2019-01" db="EMBL/GenBank/DDBJ databases">
        <title>The decoding of complex shrimp genome reveals the adaptation for benthos swimmer, frequently molting mechanism and breeding impact on genome.</title>
        <authorList>
            <person name="Sun Y."/>
            <person name="Gao Y."/>
            <person name="Yu Y."/>
        </authorList>
    </citation>
    <scope>NUCLEOTIDE SEQUENCE [LARGE SCALE GENOMIC DNA]</scope>
    <source>
        <tissue evidence="11">Muscle</tissue>
    </source>
</reference>
<comment type="caution">
    <text evidence="11">The sequence shown here is derived from an EMBL/GenBank/DDBJ whole genome shotgun (WGS) entry which is preliminary data.</text>
</comment>
<evidence type="ECO:0000259" key="9">
    <source>
        <dbReference type="PROSITE" id="PS50835"/>
    </source>
</evidence>
<name>A0A423SQZ5_PENVA</name>
<evidence type="ECO:0000256" key="4">
    <source>
        <dbReference type="ARBA" id="ARBA00022777"/>
    </source>
</evidence>
<dbReference type="Gene3D" id="2.60.40.10">
    <property type="entry name" value="Immunoglobulins"/>
    <property type="match status" value="2"/>
</dbReference>
<evidence type="ECO:0000256" key="3">
    <source>
        <dbReference type="ARBA" id="ARBA00022741"/>
    </source>
</evidence>
<dbReference type="PROSITE" id="PS50835">
    <property type="entry name" value="IG_LIKE"/>
    <property type="match status" value="1"/>
</dbReference>
<keyword evidence="1" id="KW-0723">Serine/threonine-protein kinase</keyword>
<dbReference type="PANTHER" id="PTHR24342:SF14">
    <property type="entry name" value="DEATH-ASSOCIATED PROTEIN KINASE DAPK-1"/>
    <property type="match status" value="1"/>
</dbReference>
<dbReference type="SUPFAM" id="SSF48726">
    <property type="entry name" value="Immunoglobulin"/>
    <property type="match status" value="1"/>
</dbReference>
<feature type="domain" description="Fibronectin type-III" evidence="10">
    <location>
        <begin position="180"/>
        <end position="273"/>
    </location>
</feature>
<dbReference type="Pfam" id="PF07679">
    <property type="entry name" value="I-set"/>
    <property type="match status" value="1"/>
</dbReference>
<dbReference type="FunFam" id="2.60.40.10:FF:000032">
    <property type="entry name" value="palladin isoform X1"/>
    <property type="match status" value="1"/>
</dbReference>
<protein>
    <submittedName>
        <fullName evidence="11">Muscle M-line assembly protein unc-89</fullName>
    </submittedName>
</protein>
<keyword evidence="6" id="KW-1015">Disulfide bond</keyword>
<sequence length="639" mass="73122">MNLDKWLRIPIVHERRRFTDVMDEEIDDERKRTALDRYTAGFVRSRMETCSLDMPRRVKQEVPSRLSIYDEVVVMKEGAHYGTAPFLREKPGTCAITDGCPLTLTCVFTGDPEPVVQWFKNDIILGENSRVSIHTANGRSTLAYQECHDYDVGLYKVVARNTLGQATHRFRLVQGHIPGPCDSPDVSEKSDTEVLLHWSPPADDGGSQILCYHVQMKLPGDTEWLTVSDNIDHEFFLVKGLTENSIYQFRVAAKNFVGWGDFSRVKSRVIAGAPKVRTTREMQILQQATESGKIVLPFLEKKELDYRKETDPVKLKSGENAQLQVRKYDMIAELSRGRFSVTARCIRSDDRRHFAAKLLENYDREDVVREEFEVFKTLRHERIAQLYEAYNVGDVTVFIMEQLAGLDVLTYLASKREYSEQHVVTIAMQVLDALSYLHWRGMCHLDVQPDNVVLTTPRRCDVKLVDFGSTQRVSKQGSTVPVSGLLDFVAPEVLAEQKAFPSSDIWSLGSLIYLLLSGKSAFGGVDDEDTHQNILHVRYRYEHLGSNTTQEAIRFLMLIFKRDPSKRPTVDDCREHKWLVENDYIVKKRERATFLGSQLRDFDQAYHKERAIAATKSLHLLTYGGKEIPAAITYEPETQ</sequence>
<keyword evidence="7" id="KW-0393">Immunoglobulin domain</keyword>
<organism evidence="11 12">
    <name type="scientific">Penaeus vannamei</name>
    <name type="common">Whiteleg shrimp</name>
    <name type="synonym">Litopenaeus vannamei</name>
    <dbReference type="NCBI Taxonomy" id="6689"/>
    <lineage>
        <taxon>Eukaryota</taxon>
        <taxon>Metazoa</taxon>
        <taxon>Ecdysozoa</taxon>
        <taxon>Arthropoda</taxon>
        <taxon>Crustacea</taxon>
        <taxon>Multicrustacea</taxon>
        <taxon>Malacostraca</taxon>
        <taxon>Eumalacostraca</taxon>
        <taxon>Eucarida</taxon>
        <taxon>Decapoda</taxon>
        <taxon>Dendrobranchiata</taxon>
        <taxon>Penaeoidea</taxon>
        <taxon>Penaeidae</taxon>
        <taxon>Penaeus</taxon>
    </lineage>
</organism>
<dbReference type="GO" id="GO:0030154">
    <property type="term" value="P:cell differentiation"/>
    <property type="evidence" value="ECO:0007669"/>
    <property type="project" value="UniProtKB-ARBA"/>
</dbReference>
<dbReference type="Proteomes" id="UP000283509">
    <property type="component" value="Unassembled WGS sequence"/>
</dbReference>
<dbReference type="GO" id="GO:0035556">
    <property type="term" value="P:intracellular signal transduction"/>
    <property type="evidence" value="ECO:0007669"/>
    <property type="project" value="TreeGrafter"/>
</dbReference>
<dbReference type="SUPFAM" id="SSF56112">
    <property type="entry name" value="Protein kinase-like (PK-like)"/>
    <property type="match status" value="1"/>
</dbReference>
<dbReference type="OrthoDB" id="6371610at2759"/>
<dbReference type="InterPro" id="IPR007110">
    <property type="entry name" value="Ig-like_dom"/>
</dbReference>
<evidence type="ECO:0000313" key="12">
    <source>
        <dbReference type="Proteomes" id="UP000283509"/>
    </source>
</evidence>
<dbReference type="PROSITE" id="PS50011">
    <property type="entry name" value="PROTEIN_KINASE_DOM"/>
    <property type="match status" value="1"/>
</dbReference>
<reference evidence="11 12" key="1">
    <citation type="submission" date="2018-04" db="EMBL/GenBank/DDBJ databases">
        <authorList>
            <person name="Zhang X."/>
            <person name="Yuan J."/>
            <person name="Li F."/>
            <person name="Xiang J."/>
        </authorList>
    </citation>
    <scope>NUCLEOTIDE SEQUENCE [LARGE SCALE GENOMIC DNA]</scope>
    <source>
        <tissue evidence="11">Muscle</tissue>
    </source>
</reference>
<evidence type="ECO:0000256" key="6">
    <source>
        <dbReference type="ARBA" id="ARBA00023157"/>
    </source>
</evidence>
<feature type="domain" description="Protein kinase" evidence="8">
    <location>
        <begin position="328"/>
        <end position="579"/>
    </location>
</feature>
<evidence type="ECO:0000259" key="10">
    <source>
        <dbReference type="PROSITE" id="PS50853"/>
    </source>
</evidence>
<keyword evidence="3" id="KW-0547">Nucleotide-binding</keyword>
<dbReference type="SUPFAM" id="SSF49265">
    <property type="entry name" value="Fibronectin type III"/>
    <property type="match status" value="1"/>
</dbReference>
<evidence type="ECO:0000313" key="11">
    <source>
        <dbReference type="EMBL" id="ROT66618.1"/>
    </source>
</evidence>